<dbReference type="PANTHER" id="PTHR41523">
    <property type="entry name" value="TWO-COMPONENT SYSTEM SENSOR PROTEIN"/>
    <property type="match status" value="1"/>
</dbReference>
<keyword evidence="9" id="KW-0067">ATP-binding</keyword>
<evidence type="ECO:0000313" key="15">
    <source>
        <dbReference type="Proteomes" id="UP001139035"/>
    </source>
</evidence>
<dbReference type="Proteomes" id="UP001139035">
    <property type="component" value="Unassembled WGS sequence"/>
</dbReference>
<comment type="subcellular location">
    <subcellularLocation>
        <location evidence="2">Membrane</location>
    </subcellularLocation>
</comment>
<evidence type="ECO:0000256" key="11">
    <source>
        <dbReference type="ARBA" id="ARBA00023136"/>
    </source>
</evidence>
<gene>
    <name evidence="14" type="ORF">LZD57_12970</name>
</gene>
<evidence type="ECO:0000256" key="8">
    <source>
        <dbReference type="ARBA" id="ARBA00022777"/>
    </source>
</evidence>
<dbReference type="Pfam" id="PF07536">
    <property type="entry name" value="HWE_HK"/>
    <property type="match status" value="1"/>
</dbReference>
<reference evidence="14" key="1">
    <citation type="submission" date="2022-01" db="EMBL/GenBank/DDBJ databases">
        <title>Jiella avicenniae sp. nov., a novel endophytic bacterium isolated from bark of Avicennia marina.</title>
        <authorList>
            <person name="Tuo L."/>
        </authorList>
    </citation>
    <scope>NUCLEOTIDE SEQUENCE</scope>
    <source>
        <strain evidence="14">CBK1P-4</strain>
    </source>
</reference>
<evidence type="ECO:0000256" key="10">
    <source>
        <dbReference type="ARBA" id="ARBA00022989"/>
    </source>
</evidence>
<dbReference type="SMART" id="SM01079">
    <property type="entry name" value="CHASE"/>
    <property type="match status" value="1"/>
</dbReference>
<feature type="domain" description="CHASE" evidence="13">
    <location>
        <begin position="128"/>
        <end position="286"/>
    </location>
</feature>
<keyword evidence="5" id="KW-0808">Transferase</keyword>
<evidence type="ECO:0000313" key="14">
    <source>
        <dbReference type="EMBL" id="MCE7028905.1"/>
    </source>
</evidence>
<dbReference type="InterPro" id="IPR006189">
    <property type="entry name" value="CHASE_dom"/>
</dbReference>
<evidence type="ECO:0000256" key="7">
    <source>
        <dbReference type="ARBA" id="ARBA00022741"/>
    </source>
</evidence>
<keyword evidence="15" id="KW-1185">Reference proteome</keyword>
<evidence type="ECO:0000256" key="2">
    <source>
        <dbReference type="ARBA" id="ARBA00004370"/>
    </source>
</evidence>
<dbReference type="PROSITE" id="PS50839">
    <property type="entry name" value="CHASE"/>
    <property type="match status" value="1"/>
</dbReference>
<evidence type="ECO:0000256" key="12">
    <source>
        <dbReference type="SAM" id="Phobius"/>
    </source>
</evidence>
<dbReference type="InterPro" id="IPR036890">
    <property type="entry name" value="HATPase_C_sf"/>
</dbReference>
<dbReference type="SMART" id="SM00911">
    <property type="entry name" value="HWE_HK"/>
    <property type="match status" value="1"/>
</dbReference>
<keyword evidence="7" id="KW-0547">Nucleotide-binding</keyword>
<evidence type="ECO:0000256" key="1">
    <source>
        <dbReference type="ARBA" id="ARBA00000085"/>
    </source>
</evidence>
<feature type="transmembrane region" description="Helical" evidence="12">
    <location>
        <begin position="300"/>
        <end position="322"/>
    </location>
</feature>
<evidence type="ECO:0000256" key="5">
    <source>
        <dbReference type="ARBA" id="ARBA00022679"/>
    </source>
</evidence>
<dbReference type="GO" id="GO:0007165">
    <property type="term" value="P:signal transduction"/>
    <property type="evidence" value="ECO:0007669"/>
    <property type="project" value="UniProtKB-ARBA"/>
</dbReference>
<evidence type="ECO:0000256" key="6">
    <source>
        <dbReference type="ARBA" id="ARBA00022692"/>
    </source>
</evidence>
<dbReference type="GO" id="GO:0004673">
    <property type="term" value="F:protein histidine kinase activity"/>
    <property type="evidence" value="ECO:0007669"/>
    <property type="project" value="UniProtKB-EC"/>
</dbReference>
<dbReference type="EMBL" id="JAJUWU010000011">
    <property type="protein sequence ID" value="MCE7028905.1"/>
    <property type="molecule type" value="Genomic_DNA"/>
</dbReference>
<dbReference type="Gene3D" id="3.30.450.350">
    <property type="entry name" value="CHASE domain"/>
    <property type="match status" value="1"/>
</dbReference>
<dbReference type="GO" id="GO:0016020">
    <property type="term" value="C:membrane"/>
    <property type="evidence" value="ECO:0007669"/>
    <property type="project" value="UniProtKB-SubCell"/>
</dbReference>
<comment type="caution">
    <text evidence="14">The sequence shown here is derived from an EMBL/GenBank/DDBJ whole genome shotgun (WGS) entry which is preliminary data.</text>
</comment>
<dbReference type="InterPro" id="IPR042240">
    <property type="entry name" value="CHASE_sf"/>
</dbReference>
<dbReference type="PANTHER" id="PTHR41523:SF8">
    <property type="entry name" value="ETHYLENE RESPONSE SENSOR PROTEIN"/>
    <property type="match status" value="1"/>
</dbReference>
<comment type="catalytic activity">
    <reaction evidence="1">
        <text>ATP + protein L-histidine = ADP + protein N-phospho-L-histidine.</text>
        <dbReference type="EC" id="2.7.13.3"/>
    </reaction>
</comment>
<dbReference type="EC" id="2.7.13.3" evidence="3"/>
<keyword evidence="4" id="KW-0597">Phosphoprotein</keyword>
<evidence type="ECO:0000256" key="3">
    <source>
        <dbReference type="ARBA" id="ARBA00012438"/>
    </source>
</evidence>
<dbReference type="AlphaFoldDB" id="A0A9X1NZX3"/>
<dbReference type="Gene3D" id="3.30.565.10">
    <property type="entry name" value="Histidine kinase-like ATPase, C-terminal domain"/>
    <property type="match status" value="1"/>
</dbReference>
<protein>
    <recommendedName>
        <fullName evidence="3">histidine kinase</fullName>
        <ecNumber evidence="3">2.7.13.3</ecNumber>
    </recommendedName>
</protein>
<evidence type="ECO:0000259" key="13">
    <source>
        <dbReference type="PROSITE" id="PS50839"/>
    </source>
</evidence>
<name>A0A9X1NZX3_9HYPH</name>
<dbReference type="GO" id="GO:0005524">
    <property type="term" value="F:ATP binding"/>
    <property type="evidence" value="ECO:0007669"/>
    <property type="project" value="UniProtKB-KW"/>
</dbReference>
<keyword evidence="6 12" id="KW-0812">Transmembrane</keyword>
<dbReference type="Pfam" id="PF03924">
    <property type="entry name" value="CHASE"/>
    <property type="match status" value="1"/>
</dbReference>
<evidence type="ECO:0000256" key="4">
    <source>
        <dbReference type="ARBA" id="ARBA00022553"/>
    </source>
</evidence>
<keyword evidence="10 12" id="KW-1133">Transmembrane helix</keyword>
<sequence length="549" mass="59686">MRKRILSVVVFSLAAAIGLSLAGQLWMSREDADRRRFARITNDAVGRVSSRLELHLSLLYAARSFVAVAGPEVPVEAFRRYVGGLDLAERFDGIQGIGLALTIRPTEAAALGEDLTARYGRPVKVWPPATDEAVRTPIVLLEPQDERNRVALGFDMYSDATRRQAIDAAAESGGAVASAPVRLVQEIDENRQFGFLIYLPLAPAGAAGAGPVGETPGFVYAPFRIGDMLSAALFDQPLLPIHVEVFDGTAAPDNLIFASADTPPPGGPDLSVERRIDVAGRSWLLKITPSERFERLGSNYPAALLAAFVLFLASTLALLTLVQARRLEAVAALNRESERSLAQKDMHLREMNHRIKNSIARMLSIARQTARRATSLDDFVESYSARLQAMAAAQEMLARSQWSEAELRDLLATELAQVFGDDHGDYRLDGPAIKVDETVAQALGLTFHEIATNAMKYGALSDPAGSLTVAWRQDGSDLLIDWLETGGDKPDLPAAKSGFGTRLIDMTIRGELRGSIERTVEGDLFSIRIRFPFAPSKTSQQRAVPGSRL</sequence>
<evidence type="ECO:0000256" key="9">
    <source>
        <dbReference type="ARBA" id="ARBA00022840"/>
    </source>
</evidence>
<dbReference type="InterPro" id="IPR011102">
    <property type="entry name" value="Sig_transdc_His_kinase_HWE"/>
</dbReference>
<organism evidence="14 15">
    <name type="scientific">Jiella avicenniae</name>
    <dbReference type="NCBI Taxonomy" id="2907202"/>
    <lineage>
        <taxon>Bacteria</taxon>
        <taxon>Pseudomonadati</taxon>
        <taxon>Pseudomonadota</taxon>
        <taxon>Alphaproteobacteria</taxon>
        <taxon>Hyphomicrobiales</taxon>
        <taxon>Aurantimonadaceae</taxon>
        <taxon>Jiella</taxon>
    </lineage>
</organism>
<proteinExistence type="predicted"/>
<keyword evidence="8" id="KW-0418">Kinase</keyword>
<keyword evidence="11 12" id="KW-0472">Membrane</keyword>
<accession>A0A9X1NZX3</accession>